<dbReference type="InterPro" id="IPR000983">
    <property type="entry name" value="Bac_GSPG_pilin"/>
</dbReference>
<evidence type="ECO:0008006" key="5">
    <source>
        <dbReference type="Google" id="ProtNLM"/>
    </source>
</evidence>
<dbReference type="EMBL" id="JMFG01000007">
    <property type="protein sequence ID" value="KDA54510.1"/>
    <property type="molecule type" value="Genomic_DNA"/>
</dbReference>
<dbReference type="Gene3D" id="3.30.700.10">
    <property type="entry name" value="Glycoprotein, Type 4 Pilin"/>
    <property type="match status" value="1"/>
</dbReference>
<keyword evidence="2" id="KW-0472">Membrane</keyword>
<dbReference type="AlphaFoldDB" id="A0A062Y165"/>
<dbReference type="OrthoDB" id="9795612at2"/>
<keyword evidence="2" id="KW-1133">Transmembrane helix</keyword>
<dbReference type="GO" id="GO:0015628">
    <property type="term" value="P:protein secretion by the type II secretion system"/>
    <property type="evidence" value="ECO:0007669"/>
    <property type="project" value="InterPro"/>
</dbReference>
<dbReference type="SUPFAM" id="SSF54523">
    <property type="entry name" value="Pili subunits"/>
    <property type="match status" value="1"/>
</dbReference>
<dbReference type="InterPro" id="IPR012902">
    <property type="entry name" value="N_methyl_site"/>
</dbReference>
<dbReference type="Proteomes" id="UP000027284">
    <property type="component" value="Unassembled WGS sequence"/>
</dbReference>
<proteinExistence type="predicted"/>
<dbReference type="STRING" id="1312852.EG19_11095"/>
<dbReference type="PANTHER" id="PTHR30093:SF47">
    <property type="entry name" value="TYPE IV PILUS NON-CORE MINOR PILIN PILE"/>
    <property type="match status" value="1"/>
</dbReference>
<accession>A0A062Y165</accession>
<dbReference type="RefSeq" id="WP_038047408.1">
    <property type="nucleotide sequence ID" value="NZ_JMFG01000007.1"/>
</dbReference>
<dbReference type="NCBIfam" id="TIGR02532">
    <property type="entry name" value="IV_pilin_GFxxxE"/>
    <property type="match status" value="1"/>
</dbReference>
<dbReference type="GO" id="GO:0015627">
    <property type="term" value="C:type II protein secretion system complex"/>
    <property type="evidence" value="ECO:0007669"/>
    <property type="project" value="InterPro"/>
</dbReference>
<name>A0A062Y165_9BACT</name>
<dbReference type="PANTHER" id="PTHR30093">
    <property type="entry name" value="GENERAL SECRETION PATHWAY PROTEIN G"/>
    <property type="match status" value="1"/>
</dbReference>
<reference evidence="3 4" key="1">
    <citation type="submission" date="2014-04" db="EMBL/GenBank/DDBJ databases">
        <title>The Genome Sequence of Thermoanaerobaculum aquaticum MP-01, The First Cultivated Group 23 Acidobacterium.</title>
        <authorList>
            <person name="Stamps B.W."/>
            <person name="Losey N.A."/>
            <person name="Lawson P.A."/>
            <person name="Stevenson B.S."/>
        </authorList>
    </citation>
    <scope>NUCLEOTIDE SEQUENCE [LARGE SCALE GENOMIC DNA]</scope>
    <source>
        <strain evidence="3 4">MP-01</strain>
    </source>
</reference>
<keyword evidence="4" id="KW-1185">Reference proteome</keyword>
<keyword evidence="1" id="KW-0488">Methylation</keyword>
<evidence type="ECO:0000256" key="1">
    <source>
        <dbReference type="ARBA" id="ARBA00022481"/>
    </source>
</evidence>
<comment type="caution">
    <text evidence="3">The sequence shown here is derived from an EMBL/GenBank/DDBJ whole genome shotgun (WGS) entry which is preliminary data.</text>
</comment>
<dbReference type="Pfam" id="PF07963">
    <property type="entry name" value="N_methyl"/>
    <property type="match status" value="1"/>
</dbReference>
<keyword evidence="2" id="KW-0812">Transmembrane</keyword>
<organism evidence="3 4">
    <name type="scientific">Thermoanaerobaculum aquaticum</name>
    <dbReference type="NCBI Taxonomy" id="1312852"/>
    <lineage>
        <taxon>Bacteria</taxon>
        <taxon>Pseudomonadati</taxon>
        <taxon>Acidobacteriota</taxon>
        <taxon>Thermoanaerobaculia</taxon>
        <taxon>Thermoanaerobaculales</taxon>
        <taxon>Thermoanaerobaculaceae</taxon>
        <taxon>Thermoanaerobaculum</taxon>
    </lineage>
</organism>
<protein>
    <recommendedName>
        <fullName evidence="5">Prepilin-type N-terminal cleavage/methylation domain-containing protein</fullName>
    </recommendedName>
</protein>
<feature type="transmembrane region" description="Helical" evidence="2">
    <location>
        <begin position="12"/>
        <end position="33"/>
    </location>
</feature>
<sequence>MAYGERQRGFTLIELIVVVTIIGILATIAVPAMRNAPIRAKEAALKADLYTLRSCIDQFHGDRGRWPTSLEELVSMGYLRKIPVDPITGSAETWVVVYAETTGDETEKEQEAGPGIIDVHSGAEGVALDGTRYADW</sequence>
<evidence type="ECO:0000313" key="4">
    <source>
        <dbReference type="Proteomes" id="UP000027284"/>
    </source>
</evidence>
<gene>
    <name evidence="3" type="ORF">EG19_11095</name>
</gene>
<dbReference type="PROSITE" id="PS00409">
    <property type="entry name" value="PROKAR_NTER_METHYL"/>
    <property type="match status" value="1"/>
</dbReference>
<dbReference type="PRINTS" id="PR00813">
    <property type="entry name" value="BCTERIALGSPG"/>
</dbReference>
<evidence type="ECO:0000313" key="3">
    <source>
        <dbReference type="EMBL" id="KDA54510.1"/>
    </source>
</evidence>
<evidence type="ECO:0000256" key="2">
    <source>
        <dbReference type="SAM" id="Phobius"/>
    </source>
</evidence>
<dbReference type="InterPro" id="IPR045584">
    <property type="entry name" value="Pilin-like"/>
</dbReference>